<comment type="similarity">
    <text evidence="1 9">Belongs to the GHMP kinase family. IspE subfamily.</text>
</comment>
<evidence type="ECO:0000256" key="1">
    <source>
        <dbReference type="ARBA" id="ARBA00009684"/>
    </source>
</evidence>
<dbReference type="OrthoDB" id="9809438at2"/>
<keyword evidence="7 9" id="KW-0067">ATP-binding</keyword>
<dbReference type="AlphaFoldDB" id="A6DLK8"/>
<dbReference type="HAMAP" id="MF_00061">
    <property type="entry name" value="IspE"/>
    <property type="match status" value="1"/>
</dbReference>
<dbReference type="GO" id="GO:0050515">
    <property type="term" value="F:4-(cytidine 5'-diphospho)-2-C-methyl-D-erythritol kinase activity"/>
    <property type="evidence" value="ECO:0007669"/>
    <property type="project" value="UniProtKB-UniRule"/>
</dbReference>
<dbReference type="EMBL" id="ABCK01000009">
    <property type="protein sequence ID" value="EDM27463.1"/>
    <property type="molecule type" value="Genomic_DNA"/>
</dbReference>
<sequence length="280" mass="30574">MSSITVSCPGKVNLFLDVVGKRQDGYHLIESLFLPITDIADTLSIKQVDTEGISISCDHPDVPTDSKNLVYKAAQAFADKTKIEATWQITLDKNIPVAGGMGGGSSNAASTFMALNQLYNHPLTKTEMQQLAIKIGADIPFFFEKSPAFVQGIGEKITPVKIEESLFILFVPFTFPIAASWAYKNRQAGFSHGEINCAEYTRKLNANESPDTYNDLAHALTEKFPLLKQTCEELLSLGAYSSNVSGSGPTCFALFKDEESLDLAHNKLKRPSIKAKLISS</sequence>
<feature type="binding site" evidence="9">
    <location>
        <begin position="96"/>
        <end position="106"/>
    </location>
    <ligand>
        <name>ATP</name>
        <dbReference type="ChEBI" id="CHEBI:30616"/>
    </ligand>
</feature>
<accession>A6DLK8</accession>
<comment type="function">
    <text evidence="9">Catalyzes the phosphorylation of the position 2 hydroxy group of 4-diphosphocytidyl-2C-methyl-D-erythritol.</text>
</comment>
<dbReference type="GO" id="GO:0005524">
    <property type="term" value="F:ATP binding"/>
    <property type="evidence" value="ECO:0007669"/>
    <property type="project" value="UniProtKB-UniRule"/>
</dbReference>
<evidence type="ECO:0000256" key="3">
    <source>
        <dbReference type="ARBA" id="ARBA00017473"/>
    </source>
</evidence>
<evidence type="ECO:0000256" key="6">
    <source>
        <dbReference type="ARBA" id="ARBA00022777"/>
    </source>
</evidence>
<protein>
    <recommendedName>
        <fullName evidence="3 9">4-diphosphocytidyl-2-C-methyl-D-erythritol kinase</fullName>
        <shortName evidence="9">CMK</shortName>
        <ecNumber evidence="2 9">2.7.1.148</ecNumber>
    </recommendedName>
    <alternativeName>
        <fullName evidence="8 9">4-(cytidine-5'-diphospho)-2-C-methyl-D-erythritol kinase</fullName>
    </alternativeName>
</protein>
<feature type="domain" description="GHMP kinase C-terminal" evidence="11">
    <location>
        <begin position="213"/>
        <end position="270"/>
    </location>
</feature>
<dbReference type="InterPro" id="IPR004424">
    <property type="entry name" value="IspE"/>
</dbReference>
<evidence type="ECO:0000256" key="4">
    <source>
        <dbReference type="ARBA" id="ARBA00022679"/>
    </source>
</evidence>
<keyword evidence="4 9" id="KW-0808">Transferase</keyword>
<comment type="catalytic activity">
    <reaction evidence="9">
        <text>4-CDP-2-C-methyl-D-erythritol + ATP = 4-CDP-2-C-methyl-D-erythritol 2-phosphate + ADP + H(+)</text>
        <dbReference type="Rhea" id="RHEA:18437"/>
        <dbReference type="ChEBI" id="CHEBI:15378"/>
        <dbReference type="ChEBI" id="CHEBI:30616"/>
        <dbReference type="ChEBI" id="CHEBI:57823"/>
        <dbReference type="ChEBI" id="CHEBI:57919"/>
        <dbReference type="ChEBI" id="CHEBI:456216"/>
        <dbReference type="EC" id="2.7.1.148"/>
    </reaction>
</comment>
<dbReference type="Gene3D" id="3.30.70.890">
    <property type="entry name" value="GHMP kinase, C-terminal domain"/>
    <property type="match status" value="1"/>
</dbReference>
<keyword evidence="6 9" id="KW-0418">Kinase</keyword>
<gene>
    <name evidence="9" type="primary">ispE</name>
    <name evidence="12" type="ORF">LNTAR_05106</name>
</gene>
<dbReference type="PANTHER" id="PTHR43527">
    <property type="entry name" value="4-DIPHOSPHOCYTIDYL-2-C-METHYL-D-ERYTHRITOL KINASE, CHLOROPLASTIC"/>
    <property type="match status" value="1"/>
</dbReference>
<dbReference type="InterPro" id="IPR036554">
    <property type="entry name" value="GHMP_kinase_C_sf"/>
</dbReference>
<feature type="active site" evidence="9">
    <location>
        <position position="11"/>
    </location>
</feature>
<dbReference type="InterPro" id="IPR013750">
    <property type="entry name" value="GHMP_kinase_C_dom"/>
</dbReference>
<dbReference type="InterPro" id="IPR014721">
    <property type="entry name" value="Ribsml_uS5_D2-typ_fold_subgr"/>
</dbReference>
<dbReference type="EC" id="2.7.1.148" evidence="2 9"/>
<evidence type="ECO:0000256" key="8">
    <source>
        <dbReference type="ARBA" id="ARBA00032554"/>
    </source>
</evidence>
<dbReference type="RefSeq" id="WP_007278767.1">
    <property type="nucleotide sequence ID" value="NZ_ABCK01000009.1"/>
</dbReference>
<proteinExistence type="inferred from homology"/>
<dbReference type="eggNOG" id="COG1947">
    <property type="taxonomic scope" value="Bacteria"/>
</dbReference>
<keyword evidence="5 9" id="KW-0547">Nucleotide-binding</keyword>
<dbReference type="NCBIfam" id="TIGR00154">
    <property type="entry name" value="ispE"/>
    <property type="match status" value="1"/>
</dbReference>
<dbReference type="GO" id="GO:0019288">
    <property type="term" value="P:isopentenyl diphosphate biosynthetic process, methylerythritol 4-phosphate pathway"/>
    <property type="evidence" value="ECO:0007669"/>
    <property type="project" value="UniProtKB-UniRule"/>
</dbReference>
<dbReference type="STRING" id="313628.LNTAR_05106"/>
<dbReference type="InterPro" id="IPR006204">
    <property type="entry name" value="GHMP_kinase_N_dom"/>
</dbReference>
<evidence type="ECO:0000259" key="11">
    <source>
        <dbReference type="Pfam" id="PF08544"/>
    </source>
</evidence>
<reference evidence="12 13" key="1">
    <citation type="journal article" date="2010" name="J. Bacteriol.">
        <title>Genome sequence of Lentisphaera araneosa HTCC2155T, the type species of the order Lentisphaerales in the phylum Lentisphaerae.</title>
        <authorList>
            <person name="Thrash J.C."/>
            <person name="Cho J.C."/>
            <person name="Vergin K.L."/>
            <person name="Morris R.M."/>
            <person name="Giovannoni S.J."/>
        </authorList>
    </citation>
    <scope>NUCLEOTIDE SEQUENCE [LARGE SCALE GENOMIC DNA]</scope>
    <source>
        <strain evidence="12 13">HTCC2155</strain>
    </source>
</reference>
<dbReference type="Proteomes" id="UP000004947">
    <property type="component" value="Unassembled WGS sequence"/>
</dbReference>
<dbReference type="GO" id="GO:0016114">
    <property type="term" value="P:terpenoid biosynthetic process"/>
    <property type="evidence" value="ECO:0007669"/>
    <property type="project" value="UniProtKB-UniRule"/>
</dbReference>
<dbReference type="Gene3D" id="3.30.230.10">
    <property type="match status" value="1"/>
</dbReference>
<dbReference type="InterPro" id="IPR020568">
    <property type="entry name" value="Ribosomal_Su5_D2-typ_SF"/>
</dbReference>
<comment type="caution">
    <text evidence="12">The sequence shown here is derived from an EMBL/GenBank/DDBJ whole genome shotgun (WGS) entry which is preliminary data.</text>
</comment>
<dbReference type="Pfam" id="PF00288">
    <property type="entry name" value="GHMP_kinases_N"/>
    <property type="match status" value="1"/>
</dbReference>
<dbReference type="Pfam" id="PF08544">
    <property type="entry name" value="GHMP_kinases_C"/>
    <property type="match status" value="1"/>
</dbReference>
<evidence type="ECO:0000313" key="12">
    <source>
        <dbReference type="EMBL" id="EDM27463.1"/>
    </source>
</evidence>
<evidence type="ECO:0000259" key="10">
    <source>
        <dbReference type="Pfam" id="PF00288"/>
    </source>
</evidence>
<dbReference type="PIRSF" id="PIRSF010376">
    <property type="entry name" value="IspE"/>
    <property type="match status" value="1"/>
</dbReference>
<evidence type="ECO:0000313" key="13">
    <source>
        <dbReference type="Proteomes" id="UP000004947"/>
    </source>
</evidence>
<comment type="pathway">
    <text evidence="9">Isoprenoid biosynthesis; isopentenyl diphosphate biosynthesis via DXP pathway; isopentenyl diphosphate from 1-deoxy-D-xylulose 5-phosphate: step 3/6.</text>
</comment>
<evidence type="ECO:0000256" key="2">
    <source>
        <dbReference type="ARBA" id="ARBA00012052"/>
    </source>
</evidence>
<organism evidence="12 13">
    <name type="scientific">Lentisphaera araneosa HTCC2155</name>
    <dbReference type="NCBI Taxonomy" id="313628"/>
    <lineage>
        <taxon>Bacteria</taxon>
        <taxon>Pseudomonadati</taxon>
        <taxon>Lentisphaerota</taxon>
        <taxon>Lentisphaeria</taxon>
        <taxon>Lentisphaerales</taxon>
        <taxon>Lentisphaeraceae</taxon>
        <taxon>Lentisphaera</taxon>
    </lineage>
</organism>
<keyword evidence="13" id="KW-1185">Reference proteome</keyword>
<name>A6DLK8_9BACT</name>
<dbReference type="SUPFAM" id="SSF55060">
    <property type="entry name" value="GHMP Kinase, C-terminal domain"/>
    <property type="match status" value="1"/>
</dbReference>
<feature type="active site" evidence="9">
    <location>
        <position position="138"/>
    </location>
</feature>
<dbReference type="PANTHER" id="PTHR43527:SF2">
    <property type="entry name" value="4-DIPHOSPHOCYTIDYL-2-C-METHYL-D-ERYTHRITOL KINASE, CHLOROPLASTIC"/>
    <property type="match status" value="1"/>
</dbReference>
<dbReference type="UniPathway" id="UPA00056">
    <property type="reaction ID" value="UER00094"/>
</dbReference>
<keyword evidence="9" id="KW-0414">Isoprene biosynthesis</keyword>
<evidence type="ECO:0000256" key="5">
    <source>
        <dbReference type="ARBA" id="ARBA00022741"/>
    </source>
</evidence>
<evidence type="ECO:0000256" key="9">
    <source>
        <dbReference type="HAMAP-Rule" id="MF_00061"/>
    </source>
</evidence>
<dbReference type="SUPFAM" id="SSF54211">
    <property type="entry name" value="Ribosomal protein S5 domain 2-like"/>
    <property type="match status" value="1"/>
</dbReference>
<evidence type="ECO:0000256" key="7">
    <source>
        <dbReference type="ARBA" id="ARBA00022840"/>
    </source>
</evidence>
<feature type="domain" description="GHMP kinase N-terminal" evidence="10">
    <location>
        <begin position="68"/>
        <end position="142"/>
    </location>
</feature>